<dbReference type="EMBL" id="CAJVQA010071059">
    <property type="protein sequence ID" value="CAG8833497.1"/>
    <property type="molecule type" value="Genomic_DNA"/>
</dbReference>
<proteinExistence type="predicted"/>
<keyword evidence="2" id="KW-1185">Reference proteome</keyword>
<accession>A0A9N9PIG6</accession>
<feature type="non-terminal residue" evidence="1">
    <location>
        <position position="63"/>
    </location>
</feature>
<feature type="non-terminal residue" evidence="1">
    <location>
        <position position="1"/>
    </location>
</feature>
<evidence type="ECO:0000313" key="1">
    <source>
        <dbReference type="EMBL" id="CAG8833497.1"/>
    </source>
</evidence>
<protein>
    <submittedName>
        <fullName evidence="1">13483_t:CDS:1</fullName>
    </submittedName>
</protein>
<name>A0A9N9PIG6_9GLOM</name>
<dbReference type="AlphaFoldDB" id="A0A9N9PIG6"/>
<gene>
    <name evidence="1" type="ORF">CPELLU_LOCUS20984</name>
</gene>
<evidence type="ECO:0000313" key="2">
    <source>
        <dbReference type="Proteomes" id="UP000789759"/>
    </source>
</evidence>
<comment type="caution">
    <text evidence="1">The sequence shown here is derived from an EMBL/GenBank/DDBJ whole genome shotgun (WGS) entry which is preliminary data.</text>
</comment>
<dbReference type="Proteomes" id="UP000789759">
    <property type="component" value="Unassembled WGS sequence"/>
</dbReference>
<sequence>NALLSAKLYLEQPKFIEKGFKVLTYIENDFVRALGFLTPLFRQVGVENATEIIIDSTFKTNQE</sequence>
<organism evidence="1 2">
    <name type="scientific">Cetraspora pellucida</name>
    <dbReference type="NCBI Taxonomy" id="1433469"/>
    <lineage>
        <taxon>Eukaryota</taxon>
        <taxon>Fungi</taxon>
        <taxon>Fungi incertae sedis</taxon>
        <taxon>Mucoromycota</taxon>
        <taxon>Glomeromycotina</taxon>
        <taxon>Glomeromycetes</taxon>
        <taxon>Diversisporales</taxon>
        <taxon>Gigasporaceae</taxon>
        <taxon>Cetraspora</taxon>
    </lineage>
</organism>
<reference evidence="1" key="1">
    <citation type="submission" date="2021-06" db="EMBL/GenBank/DDBJ databases">
        <authorList>
            <person name="Kallberg Y."/>
            <person name="Tangrot J."/>
            <person name="Rosling A."/>
        </authorList>
    </citation>
    <scope>NUCLEOTIDE SEQUENCE</scope>
    <source>
        <strain evidence="1">FL966</strain>
    </source>
</reference>
<dbReference type="OrthoDB" id="10356603at2759"/>